<evidence type="ECO:0000313" key="3">
    <source>
        <dbReference type="Proteomes" id="UP001501094"/>
    </source>
</evidence>
<dbReference type="GO" id="GO:0004519">
    <property type="term" value="F:endonuclease activity"/>
    <property type="evidence" value="ECO:0007669"/>
    <property type="project" value="UniProtKB-KW"/>
</dbReference>
<protein>
    <submittedName>
        <fullName evidence="2">HNH endonuclease</fullName>
    </submittedName>
</protein>
<name>A0ABP4ZTS0_9MICO</name>
<dbReference type="PANTHER" id="PTHR33877:SF2">
    <property type="entry name" value="OS07G0170200 PROTEIN"/>
    <property type="match status" value="1"/>
</dbReference>
<dbReference type="InterPro" id="IPR002711">
    <property type="entry name" value="HNH"/>
</dbReference>
<sequence length="156" mass="17168">MADVLVLNAGYEPLHRVSVKHAIGMLVREVAVVEEAVDDRTFGPFPLPRVLRLVRYVAMRWLYKRSGAPACTKQGIKRRDGACAYCGGPADTVDHILPRSRGGPSTWLNLVAACFACNSWKADRTPAEAGMLLHVTPYVPRAEYARSKLHKAARVA</sequence>
<dbReference type="Pfam" id="PF01844">
    <property type="entry name" value="HNH"/>
    <property type="match status" value="1"/>
</dbReference>
<dbReference type="InterPro" id="IPR003615">
    <property type="entry name" value="HNH_nuc"/>
</dbReference>
<dbReference type="SMART" id="SM00507">
    <property type="entry name" value="HNHc"/>
    <property type="match status" value="1"/>
</dbReference>
<comment type="caution">
    <text evidence="2">The sequence shown here is derived from an EMBL/GenBank/DDBJ whole genome shotgun (WGS) entry which is preliminary data.</text>
</comment>
<evidence type="ECO:0000259" key="1">
    <source>
        <dbReference type="SMART" id="SM00507"/>
    </source>
</evidence>
<keyword evidence="2" id="KW-0255">Endonuclease</keyword>
<dbReference type="Proteomes" id="UP001501094">
    <property type="component" value="Unassembled WGS sequence"/>
</dbReference>
<dbReference type="Gene3D" id="1.10.30.50">
    <property type="match status" value="1"/>
</dbReference>
<dbReference type="RefSeq" id="WP_344104213.1">
    <property type="nucleotide sequence ID" value="NZ_BAAANL010000006.1"/>
</dbReference>
<reference evidence="3" key="1">
    <citation type="journal article" date="2019" name="Int. J. Syst. Evol. Microbiol.">
        <title>The Global Catalogue of Microorganisms (GCM) 10K type strain sequencing project: providing services to taxonomists for standard genome sequencing and annotation.</title>
        <authorList>
            <consortium name="The Broad Institute Genomics Platform"/>
            <consortium name="The Broad Institute Genome Sequencing Center for Infectious Disease"/>
            <person name="Wu L."/>
            <person name="Ma J."/>
        </authorList>
    </citation>
    <scope>NUCLEOTIDE SEQUENCE [LARGE SCALE GENOMIC DNA]</scope>
    <source>
        <strain evidence="3">JCM 14326</strain>
    </source>
</reference>
<evidence type="ECO:0000313" key="2">
    <source>
        <dbReference type="EMBL" id="GAA1868782.1"/>
    </source>
</evidence>
<dbReference type="EMBL" id="BAAANL010000006">
    <property type="protein sequence ID" value="GAA1868782.1"/>
    <property type="molecule type" value="Genomic_DNA"/>
</dbReference>
<keyword evidence="3" id="KW-1185">Reference proteome</keyword>
<keyword evidence="2" id="KW-0540">Nuclease</keyword>
<gene>
    <name evidence="2" type="ORF">GCM10009751_29220</name>
</gene>
<dbReference type="CDD" id="cd00085">
    <property type="entry name" value="HNHc"/>
    <property type="match status" value="1"/>
</dbReference>
<proteinExistence type="predicted"/>
<dbReference type="PANTHER" id="PTHR33877">
    <property type="entry name" value="SLL1193 PROTEIN"/>
    <property type="match status" value="1"/>
</dbReference>
<organism evidence="2 3">
    <name type="scientific">Myceligenerans crystallogenes</name>
    <dbReference type="NCBI Taxonomy" id="316335"/>
    <lineage>
        <taxon>Bacteria</taxon>
        <taxon>Bacillati</taxon>
        <taxon>Actinomycetota</taxon>
        <taxon>Actinomycetes</taxon>
        <taxon>Micrococcales</taxon>
        <taxon>Promicromonosporaceae</taxon>
        <taxon>Myceligenerans</taxon>
    </lineage>
</organism>
<dbReference type="InterPro" id="IPR052892">
    <property type="entry name" value="NA-targeting_endonuclease"/>
</dbReference>
<feature type="domain" description="HNH nuclease" evidence="1">
    <location>
        <begin position="71"/>
        <end position="119"/>
    </location>
</feature>
<accession>A0ABP4ZTS0</accession>
<keyword evidence="2" id="KW-0378">Hydrolase</keyword>